<dbReference type="AlphaFoldDB" id="A0A9D4NKY3"/>
<evidence type="ECO:0000313" key="3">
    <source>
        <dbReference type="Proteomes" id="UP000828390"/>
    </source>
</evidence>
<feature type="transmembrane region" description="Helical" evidence="1">
    <location>
        <begin position="61"/>
        <end position="86"/>
    </location>
</feature>
<proteinExistence type="predicted"/>
<keyword evidence="3" id="KW-1185">Reference proteome</keyword>
<organism evidence="2 3">
    <name type="scientific">Dreissena polymorpha</name>
    <name type="common">Zebra mussel</name>
    <name type="synonym">Mytilus polymorpha</name>
    <dbReference type="NCBI Taxonomy" id="45954"/>
    <lineage>
        <taxon>Eukaryota</taxon>
        <taxon>Metazoa</taxon>
        <taxon>Spiralia</taxon>
        <taxon>Lophotrochozoa</taxon>
        <taxon>Mollusca</taxon>
        <taxon>Bivalvia</taxon>
        <taxon>Autobranchia</taxon>
        <taxon>Heteroconchia</taxon>
        <taxon>Euheterodonta</taxon>
        <taxon>Imparidentia</taxon>
        <taxon>Neoheterodontei</taxon>
        <taxon>Myida</taxon>
        <taxon>Dreissenoidea</taxon>
        <taxon>Dreissenidae</taxon>
        <taxon>Dreissena</taxon>
    </lineage>
</organism>
<gene>
    <name evidence="2" type="ORF">DPMN_020705</name>
</gene>
<evidence type="ECO:0008006" key="4">
    <source>
        <dbReference type="Google" id="ProtNLM"/>
    </source>
</evidence>
<evidence type="ECO:0000313" key="2">
    <source>
        <dbReference type="EMBL" id="KAH3896528.1"/>
    </source>
</evidence>
<evidence type="ECO:0000256" key="1">
    <source>
        <dbReference type="SAM" id="Phobius"/>
    </source>
</evidence>
<comment type="caution">
    <text evidence="2">The sequence shown here is derived from an EMBL/GenBank/DDBJ whole genome shotgun (WGS) entry which is preliminary data.</text>
</comment>
<keyword evidence="1" id="KW-1133">Transmembrane helix</keyword>
<dbReference type="EMBL" id="JAIWYP010000001">
    <property type="protein sequence ID" value="KAH3896528.1"/>
    <property type="molecule type" value="Genomic_DNA"/>
</dbReference>
<sequence>MKNGASMGKNWWLQATESSERKRNASVPLTLRVFHEFPTSPPTFPSTTAQAKENDDNDNSLILVIEITVPCVVAVVVCVCLIVFLVRHRLAKAAQTRYAIKEVEKSRSLHRRSISM</sequence>
<name>A0A9D4NKY3_DREPO</name>
<keyword evidence="1" id="KW-0812">Transmembrane</keyword>
<dbReference type="Proteomes" id="UP000828390">
    <property type="component" value="Unassembled WGS sequence"/>
</dbReference>
<reference evidence="2" key="1">
    <citation type="journal article" date="2019" name="bioRxiv">
        <title>The Genome of the Zebra Mussel, Dreissena polymorpha: A Resource for Invasive Species Research.</title>
        <authorList>
            <person name="McCartney M.A."/>
            <person name="Auch B."/>
            <person name="Kono T."/>
            <person name="Mallez S."/>
            <person name="Zhang Y."/>
            <person name="Obille A."/>
            <person name="Becker A."/>
            <person name="Abrahante J.E."/>
            <person name="Garbe J."/>
            <person name="Badalamenti J.P."/>
            <person name="Herman A."/>
            <person name="Mangelson H."/>
            <person name="Liachko I."/>
            <person name="Sullivan S."/>
            <person name="Sone E.D."/>
            <person name="Koren S."/>
            <person name="Silverstein K.A.T."/>
            <person name="Beckman K.B."/>
            <person name="Gohl D.M."/>
        </authorList>
    </citation>
    <scope>NUCLEOTIDE SEQUENCE</scope>
    <source>
        <strain evidence="2">Duluth1</strain>
        <tissue evidence="2">Whole animal</tissue>
    </source>
</reference>
<protein>
    <recommendedName>
        <fullName evidence="4">Transmembrane protein</fullName>
    </recommendedName>
</protein>
<keyword evidence="1" id="KW-0472">Membrane</keyword>
<accession>A0A9D4NKY3</accession>
<reference evidence="2" key="2">
    <citation type="submission" date="2020-11" db="EMBL/GenBank/DDBJ databases">
        <authorList>
            <person name="McCartney M.A."/>
            <person name="Auch B."/>
            <person name="Kono T."/>
            <person name="Mallez S."/>
            <person name="Becker A."/>
            <person name="Gohl D.M."/>
            <person name="Silverstein K.A.T."/>
            <person name="Koren S."/>
            <person name="Bechman K.B."/>
            <person name="Herman A."/>
            <person name="Abrahante J.E."/>
            <person name="Garbe J."/>
        </authorList>
    </citation>
    <scope>NUCLEOTIDE SEQUENCE</scope>
    <source>
        <strain evidence="2">Duluth1</strain>
        <tissue evidence="2">Whole animal</tissue>
    </source>
</reference>